<keyword evidence="11 13" id="KW-0496">Mitochondrion</keyword>
<evidence type="ECO:0000256" key="12">
    <source>
        <dbReference type="ARBA" id="ARBA00023136"/>
    </source>
</evidence>
<dbReference type="AlphaFoldDB" id="A0A2P6U2X0"/>
<dbReference type="Proteomes" id="UP000239899">
    <property type="component" value="Unassembled WGS sequence"/>
</dbReference>
<evidence type="ECO:0000256" key="11">
    <source>
        <dbReference type="ARBA" id="ARBA00023128"/>
    </source>
</evidence>
<organism evidence="16 17">
    <name type="scientific">Chlorella sorokiniana</name>
    <name type="common">Freshwater green alga</name>
    <dbReference type="NCBI Taxonomy" id="3076"/>
    <lineage>
        <taxon>Eukaryota</taxon>
        <taxon>Viridiplantae</taxon>
        <taxon>Chlorophyta</taxon>
        <taxon>core chlorophytes</taxon>
        <taxon>Trebouxiophyceae</taxon>
        <taxon>Chlorellales</taxon>
        <taxon>Chlorellaceae</taxon>
        <taxon>Chlorella clade</taxon>
        <taxon>Chlorella</taxon>
    </lineage>
</organism>
<evidence type="ECO:0000259" key="15">
    <source>
        <dbReference type="Pfam" id="PF01494"/>
    </source>
</evidence>
<dbReference type="PROSITE" id="PS01304">
    <property type="entry name" value="UBIH"/>
    <property type="match status" value="1"/>
</dbReference>
<dbReference type="GO" id="GO:0016712">
    <property type="term" value="F:oxidoreductase activity, acting on paired donors, with incorporation or reduction of molecular oxygen, reduced flavin or flavoprotein as one donor, and incorporation of one atom of oxygen"/>
    <property type="evidence" value="ECO:0007669"/>
    <property type="project" value="UniProtKB-UniRule"/>
</dbReference>
<evidence type="ECO:0000313" key="17">
    <source>
        <dbReference type="Proteomes" id="UP000239899"/>
    </source>
</evidence>
<feature type="repeat" description="Solcar" evidence="14">
    <location>
        <begin position="20"/>
        <end position="105"/>
    </location>
</feature>
<dbReference type="Pfam" id="PF01494">
    <property type="entry name" value="FAD_binding_3"/>
    <property type="match status" value="2"/>
</dbReference>
<dbReference type="Pfam" id="PF00153">
    <property type="entry name" value="Mito_carr"/>
    <property type="match status" value="3"/>
</dbReference>
<dbReference type="InterPro" id="IPR018168">
    <property type="entry name" value="Ubi_Hdrlase_CS"/>
</dbReference>
<evidence type="ECO:0000256" key="4">
    <source>
        <dbReference type="ARBA" id="ARBA00022630"/>
    </source>
</evidence>
<name>A0A2P6U2X0_CHLSO</name>
<dbReference type="InterPro" id="IPR023395">
    <property type="entry name" value="MCP_dom_sf"/>
</dbReference>
<keyword evidence="17" id="KW-1185">Reference proteome</keyword>
<dbReference type="NCBIfam" id="TIGR01988">
    <property type="entry name" value="Ubi-OHases"/>
    <property type="match status" value="1"/>
</dbReference>
<keyword evidence="4 13" id="KW-0285">Flavoprotein</keyword>
<dbReference type="InterPro" id="IPR000689">
    <property type="entry name" value="UbQ_mOase_COQ6"/>
</dbReference>
<dbReference type="GO" id="GO:0071949">
    <property type="term" value="F:FAD binding"/>
    <property type="evidence" value="ECO:0007669"/>
    <property type="project" value="InterPro"/>
</dbReference>
<evidence type="ECO:0000256" key="6">
    <source>
        <dbReference type="ARBA" id="ARBA00022692"/>
    </source>
</evidence>
<evidence type="ECO:0000256" key="14">
    <source>
        <dbReference type="PROSITE-ProRule" id="PRU00282"/>
    </source>
</evidence>
<dbReference type="GO" id="GO:0016120">
    <property type="term" value="P:carotene biosynthetic process"/>
    <property type="evidence" value="ECO:0007669"/>
    <property type="project" value="TreeGrafter"/>
</dbReference>
<dbReference type="EC" id="1.14.15.46" evidence="13"/>
<dbReference type="InterPro" id="IPR002938">
    <property type="entry name" value="FAD-bd"/>
</dbReference>
<dbReference type="InterPro" id="IPR051205">
    <property type="entry name" value="UbiH/COQ6_monooxygenase"/>
</dbReference>
<dbReference type="FunFam" id="3.50.50.60:FF:000021">
    <property type="entry name" value="Ubiquinone biosynthesis monooxygenase COQ6"/>
    <property type="match status" value="1"/>
</dbReference>
<comment type="pathway">
    <text evidence="13">Cofactor biosynthesis; ubiquinone biosynthesis.</text>
</comment>
<dbReference type="STRING" id="3076.A0A2P6U2X0"/>
<dbReference type="SUPFAM" id="SSF51905">
    <property type="entry name" value="FAD/NAD(P)-binding domain"/>
    <property type="match status" value="1"/>
</dbReference>
<dbReference type="OrthoDB" id="1924968at2759"/>
<dbReference type="InterPro" id="IPR036188">
    <property type="entry name" value="FAD/NAD-bd_sf"/>
</dbReference>
<comment type="function">
    <text evidence="13">FAD-dependent monooxygenase required for two non-consecutive steps during ubiquinone biosynthesis. Required for the C5-ring hydroxylation during ubiquinone biosynthesis by catalyzing the hydroxylation of 4-hydroxy-3-(all-trans-polyprenyl)benzoic acid to 3,4-dihydroxy-5-(all-trans-polyprenyl)benzoic acid. Also acts downstream of coq4, for the C1-hydroxylation during ubiquinone biosynthesis by catalyzing the hydroxylation of 2-methoxy-6-(all-trans-polyprenyl)phenol to 2-methoxy-6-(all-trans-polyprenyl)benzene-1,4-diol. The electrons required for the hydroxylation reaction are funneled indirectly to coq6 from NADPH via a ferredoxin/ferredoxin reductase system.</text>
</comment>
<keyword evidence="9 13" id="KW-0560">Oxidoreductase</keyword>
<evidence type="ECO:0000256" key="9">
    <source>
        <dbReference type="ARBA" id="ARBA00023002"/>
    </source>
</evidence>
<dbReference type="GO" id="GO:0031314">
    <property type="term" value="C:extrinsic component of mitochondrial inner membrane"/>
    <property type="evidence" value="ECO:0007669"/>
    <property type="project" value="UniProtKB-UniRule"/>
</dbReference>
<keyword evidence="5 13" id="KW-0831">Ubiquinone biosynthesis</keyword>
<dbReference type="SUPFAM" id="SSF103506">
    <property type="entry name" value="Mitochondrial carrier"/>
    <property type="match status" value="1"/>
</dbReference>
<evidence type="ECO:0000256" key="13">
    <source>
        <dbReference type="HAMAP-Rule" id="MF_03193"/>
    </source>
</evidence>
<accession>A0A2P6U2X0</accession>
<comment type="catalytic activity">
    <reaction evidence="13">
        <text>a 4-hydroxy-3-(all-trans-polyprenyl)benzoate + 2 reduced [2Fe-2S]-[ferredoxin] + O2 + 2 H(+) = a 3,4-dihydroxy-5-(all-trans-polyprenyl)benzoate + 2 oxidized [2Fe-2S]-[ferredoxin] + H2O</text>
        <dbReference type="Rhea" id="RHEA:81195"/>
        <dbReference type="Rhea" id="RHEA-COMP:9514"/>
        <dbReference type="Rhea" id="RHEA-COMP:10000"/>
        <dbReference type="Rhea" id="RHEA-COMP:10001"/>
        <dbReference type="Rhea" id="RHEA-COMP:10930"/>
        <dbReference type="ChEBI" id="CHEBI:15377"/>
        <dbReference type="ChEBI" id="CHEBI:15378"/>
        <dbReference type="ChEBI" id="CHEBI:15379"/>
        <dbReference type="ChEBI" id="CHEBI:33737"/>
        <dbReference type="ChEBI" id="CHEBI:33738"/>
        <dbReference type="ChEBI" id="CHEBI:64694"/>
        <dbReference type="ChEBI" id="CHEBI:78396"/>
        <dbReference type="EC" id="1.14.15.45"/>
    </reaction>
</comment>
<dbReference type="PANTHER" id="PTHR43876">
    <property type="entry name" value="UBIQUINONE BIOSYNTHESIS MONOOXYGENASE COQ6, MITOCHONDRIAL"/>
    <property type="match status" value="1"/>
</dbReference>
<feature type="domain" description="FAD-binding" evidence="15">
    <location>
        <begin position="645"/>
        <end position="697"/>
    </location>
</feature>
<comment type="caution">
    <text evidence="16">The sequence shown here is derived from an EMBL/GenBank/DDBJ whole genome shotgun (WGS) entry which is preliminary data.</text>
</comment>
<dbReference type="Gene3D" id="1.50.40.10">
    <property type="entry name" value="Mitochondrial carrier domain"/>
    <property type="match status" value="1"/>
</dbReference>
<feature type="repeat" description="Solcar" evidence="14">
    <location>
        <begin position="216"/>
        <end position="303"/>
    </location>
</feature>
<keyword evidence="8 13" id="KW-0274">FAD</keyword>
<dbReference type="EMBL" id="LHPG02000002">
    <property type="protein sequence ID" value="PRW60659.1"/>
    <property type="molecule type" value="Genomic_DNA"/>
</dbReference>
<evidence type="ECO:0000256" key="8">
    <source>
        <dbReference type="ARBA" id="ARBA00022827"/>
    </source>
</evidence>
<reference evidence="16 17" key="1">
    <citation type="journal article" date="2018" name="Plant J.">
        <title>Genome sequences of Chlorella sorokiniana UTEX 1602 and Micractinium conductrix SAG 241.80: implications to maltose excretion by a green alga.</title>
        <authorList>
            <person name="Arriola M.B."/>
            <person name="Velmurugan N."/>
            <person name="Zhang Y."/>
            <person name="Plunkett M.H."/>
            <person name="Hondzo H."/>
            <person name="Barney B.M."/>
        </authorList>
    </citation>
    <scope>NUCLEOTIDE SEQUENCE [LARGE SCALE GENOMIC DNA]</scope>
    <source>
        <strain evidence="17">UTEX 1602</strain>
    </source>
</reference>
<evidence type="ECO:0000256" key="3">
    <source>
        <dbReference type="ARBA" id="ARBA00005349"/>
    </source>
</evidence>
<dbReference type="UniPathway" id="UPA00232"/>
<dbReference type="PANTHER" id="PTHR43876:SF7">
    <property type="entry name" value="UBIQUINONE BIOSYNTHESIS MONOOXYGENASE COQ6, MITOCHONDRIAL"/>
    <property type="match status" value="1"/>
</dbReference>
<protein>
    <recommendedName>
        <fullName evidence="13">Ubiquinone biosynthesis monooxygenase COQ6, mitochondrial</fullName>
        <ecNumber evidence="13">1.14.15.45</ecNumber>
    </recommendedName>
    <alternativeName>
        <fullName evidence="13">2-methoxy-6-polyprenolphenol 4-hydroxylase</fullName>
        <ecNumber evidence="13">1.14.15.46</ecNumber>
    </alternativeName>
</protein>
<proteinExistence type="inferred from homology"/>
<dbReference type="Gene3D" id="3.50.50.60">
    <property type="entry name" value="FAD/NAD(P)-binding domain"/>
    <property type="match status" value="2"/>
</dbReference>
<keyword evidence="7 13" id="KW-0999">Mitochondrion inner membrane</keyword>
<feature type="domain" description="FAD-binding" evidence="15">
    <location>
        <begin position="333"/>
        <end position="589"/>
    </location>
</feature>
<comment type="cofactor">
    <cofactor evidence="1 13">
        <name>FAD</name>
        <dbReference type="ChEBI" id="CHEBI:57692"/>
    </cofactor>
</comment>
<evidence type="ECO:0000256" key="10">
    <source>
        <dbReference type="ARBA" id="ARBA00023033"/>
    </source>
</evidence>
<dbReference type="HAMAP" id="MF_03193">
    <property type="entry name" value="COQ6_monooxygenase"/>
    <property type="match status" value="1"/>
</dbReference>
<keyword evidence="12 13" id="KW-0472">Membrane</keyword>
<evidence type="ECO:0000256" key="1">
    <source>
        <dbReference type="ARBA" id="ARBA00001974"/>
    </source>
</evidence>
<keyword evidence="6 14" id="KW-0812">Transmembrane</keyword>
<keyword evidence="10 13" id="KW-0503">Monooxygenase</keyword>
<evidence type="ECO:0000256" key="7">
    <source>
        <dbReference type="ARBA" id="ARBA00022792"/>
    </source>
</evidence>
<evidence type="ECO:0000256" key="5">
    <source>
        <dbReference type="ARBA" id="ARBA00022688"/>
    </source>
</evidence>
<dbReference type="GO" id="GO:0016123">
    <property type="term" value="P:xanthophyll biosynthetic process"/>
    <property type="evidence" value="ECO:0007669"/>
    <property type="project" value="TreeGrafter"/>
</dbReference>
<dbReference type="EC" id="1.14.15.45" evidence="13"/>
<comment type="subcellular location">
    <subcellularLocation>
        <location evidence="2">Membrane</location>
        <topology evidence="2">Multi-pass membrane protein</topology>
    </subcellularLocation>
    <subcellularLocation>
        <location evidence="13">Mitochondrion inner membrane</location>
        <topology evidence="13">Peripheral membrane protein</topology>
        <orientation evidence="13">Matrix side</orientation>
    </subcellularLocation>
</comment>
<comment type="similarity">
    <text evidence="3 13">Belongs to the UbiH/COQ6 family.</text>
</comment>
<dbReference type="GO" id="GO:0106364">
    <property type="term" value="F:4-hydroxy-3-all-trans-polyprenylbenzoate oxygenase activity"/>
    <property type="evidence" value="ECO:0007669"/>
    <property type="project" value="UniProtKB-EC"/>
</dbReference>
<comment type="subunit">
    <text evidence="13">Component of a multi-subunit COQ enzyme complex.</text>
</comment>
<feature type="repeat" description="Solcar" evidence="14">
    <location>
        <begin position="116"/>
        <end position="204"/>
    </location>
</feature>
<dbReference type="GO" id="GO:0120538">
    <property type="term" value="F:2-methoxy-6-polyprenolphenol 4-hydroxylase activity"/>
    <property type="evidence" value="ECO:0007669"/>
    <property type="project" value="UniProtKB-EC"/>
</dbReference>
<evidence type="ECO:0000313" key="16">
    <source>
        <dbReference type="EMBL" id="PRW60659.1"/>
    </source>
</evidence>
<dbReference type="PRINTS" id="PR00420">
    <property type="entry name" value="RNGMNOXGNASE"/>
</dbReference>
<gene>
    <name evidence="13" type="primary">COQ6</name>
    <name evidence="16" type="ORF">C2E21_0754</name>
</gene>
<dbReference type="InterPro" id="IPR010971">
    <property type="entry name" value="UbiH/COQ6"/>
</dbReference>
<dbReference type="PROSITE" id="PS50920">
    <property type="entry name" value="SOLCAR"/>
    <property type="match status" value="3"/>
</dbReference>
<evidence type="ECO:0000256" key="2">
    <source>
        <dbReference type="ARBA" id="ARBA00004141"/>
    </source>
</evidence>
<comment type="catalytic activity">
    <reaction evidence="13">
        <text>a 2-methoxy-6-(all-trans-polyprenyl)phenol + 2 reduced [2Fe-2S]-[ferredoxin] + O2 + 2 H(+) = a 2-methoxy-6-(all-trans-polyprenyl)benzene-1,4-diol + 2 oxidized [2Fe-2S]-[ferredoxin] + H2O</text>
        <dbReference type="Rhea" id="RHEA:81183"/>
        <dbReference type="Rhea" id="RHEA-COMP:9551"/>
        <dbReference type="Rhea" id="RHEA-COMP:10000"/>
        <dbReference type="Rhea" id="RHEA-COMP:10001"/>
        <dbReference type="Rhea" id="RHEA-COMP:10858"/>
        <dbReference type="ChEBI" id="CHEBI:15377"/>
        <dbReference type="ChEBI" id="CHEBI:15378"/>
        <dbReference type="ChEBI" id="CHEBI:15379"/>
        <dbReference type="ChEBI" id="CHEBI:33737"/>
        <dbReference type="ChEBI" id="CHEBI:33738"/>
        <dbReference type="ChEBI" id="CHEBI:62731"/>
        <dbReference type="ChEBI" id="CHEBI:84166"/>
        <dbReference type="EC" id="1.14.15.46"/>
    </reaction>
</comment>
<dbReference type="InterPro" id="IPR018108">
    <property type="entry name" value="MCP_transmembrane"/>
</dbReference>
<sequence length="772" mass="81443">MSVTTTTSKPGDQNVKIVTVSPTVKAVAGSLGGVVEACMLQPIDVAKTRLQLDHSGQYKGMVHCIRTIAAQEGVPSLWKGLTPFLGQLTLKYALRMGSNAFFLELMRDQDGKLTQGARLMAGLGAGVSEALLIVTPFEVVKTRLQQQKGTDKALLKYRGPIHTAMTIAREEGVMKLWSGATATTIRQGSNQMSLFWGKALCDGIFFDKHEGDGKVLSPAQSAASGFVAACIGPTLNNPFDVVKTRMQAASKGGPQYSGFFDCLVTIAKTEGIAALWKGLIPRLARTPPGQAIVWSVSDQITGYFERQRRAAEGVSAMWGLRSLSTAAAAQGVVDVAIVGGGMTGAALAACLAANPLTKHLSVALLDKQPPVRMPAITDLPPHADLRVSTLTPASVALLRSVGAWRTLAPAAAPFCDMQVWDSGGEGFVRYDAASVGAYVMGYVVENRLTVAALHQRLSSSSSVQMMMPASIASAHLPPYTPVAQLDGGPLVQLQLEGGVSLQARLLVGADGRSSRVRQWAQIRTVGRDYGQRGVVATLATSWPNQTAFQRFLPTGPVALLPVRGGFSSLVWSCPPEMAARLEALPRHELAAAVTEALTGPPHYPPKPPLGSLLSGILAPARGTRFVEPPQVVDVVGDDPKSFPLTLAHAGRYVRPRVALIGDAAHGIHPLAGQGVNLGFGDVRALAAAIANAVETGQDIGSPAMLEREYEAPQKRVNSAMIAAMDGLKDIFQPQSGPVAGLRSLGLDLINSSPVAKRAILRIAMHGLAPDER</sequence>